<comment type="caution">
    <text evidence="1">The sequence shown here is derived from an EMBL/GenBank/DDBJ whole genome shotgun (WGS) entry which is preliminary data.</text>
</comment>
<accession>A0A9Q1A2L1</accession>
<reference evidence="1" key="2">
    <citation type="journal article" date="2023" name="Int. J. Mol. Sci.">
        <title>De Novo Assembly and Annotation of 11 Diverse Shrub Willow (Salix) Genomes Reveals Novel Gene Organization in Sex-Linked Regions.</title>
        <authorList>
            <person name="Hyden B."/>
            <person name="Feng K."/>
            <person name="Yates T.B."/>
            <person name="Jawdy S."/>
            <person name="Cereghino C."/>
            <person name="Smart L.B."/>
            <person name="Muchero W."/>
        </authorList>
    </citation>
    <scope>NUCLEOTIDE SEQUENCE</scope>
    <source>
        <tissue evidence="1">Shoot tip</tissue>
    </source>
</reference>
<gene>
    <name evidence="1" type="ORF">OIU79_028112</name>
</gene>
<proteinExistence type="predicted"/>
<evidence type="ECO:0000313" key="1">
    <source>
        <dbReference type="EMBL" id="KAJ6755636.1"/>
    </source>
</evidence>
<protein>
    <submittedName>
        <fullName evidence="1">Uncharacterized protein</fullName>
    </submittedName>
</protein>
<organism evidence="1 2">
    <name type="scientific">Salix purpurea</name>
    <name type="common">Purple osier willow</name>
    <dbReference type="NCBI Taxonomy" id="77065"/>
    <lineage>
        <taxon>Eukaryota</taxon>
        <taxon>Viridiplantae</taxon>
        <taxon>Streptophyta</taxon>
        <taxon>Embryophyta</taxon>
        <taxon>Tracheophyta</taxon>
        <taxon>Spermatophyta</taxon>
        <taxon>Magnoliopsida</taxon>
        <taxon>eudicotyledons</taxon>
        <taxon>Gunneridae</taxon>
        <taxon>Pentapetalae</taxon>
        <taxon>rosids</taxon>
        <taxon>fabids</taxon>
        <taxon>Malpighiales</taxon>
        <taxon>Salicaceae</taxon>
        <taxon>Saliceae</taxon>
        <taxon>Salix</taxon>
    </lineage>
</organism>
<dbReference type="AlphaFoldDB" id="A0A9Q1A2L1"/>
<evidence type="ECO:0000313" key="2">
    <source>
        <dbReference type="Proteomes" id="UP001151532"/>
    </source>
</evidence>
<reference evidence="1" key="1">
    <citation type="submission" date="2022-11" db="EMBL/GenBank/DDBJ databases">
        <authorList>
            <person name="Hyden B.L."/>
            <person name="Feng K."/>
            <person name="Yates T."/>
            <person name="Jawdy S."/>
            <person name="Smart L.B."/>
            <person name="Muchero W."/>
        </authorList>
    </citation>
    <scope>NUCLEOTIDE SEQUENCE</scope>
    <source>
        <tissue evidence="1">Shoot tip</tissue>
    </source>
</reference>
<keyword evidence="2" id="KW-1185">Reference proteome</keyword>
<dbReference type="Proteomes" id="UP001151532">
    <property type="component" value="Chromosome 16"/>
</dbReference>
<sequence length="77" mass="8542">MIQLPKLQTLIGLHQISSSEKEGEDTYRQIPLHSLVQLNMFTLTIVQITNNNKYASLRAKLFNSSTLSHAETEAGAG</sequence>
<dbReference type="EMBL" id="JAPFFK010000007">
    <property type="protein sequence ID" value="KAJ6755636.1"/>
    <property type="molecule type" value="Genomic_DNA"/>
</dbReference>
<name>A0A9Q1A2L1_SALPP</name>